<dbReference type="EMBL" id="OB660275">
    <property type="protein sequence ID" value="CAD7223918.1"/>
    <property type="molecule type" value="Genomic_DNA"/>
</dbReference>
<name>A0A7R8W326_9CRUS</name>
<dbReference type="Pfam" id="PF00076">
    <property type="entry name" value="RRM_1"/>
    <property type="match status" value="1"/>
</dbReference>
<dbReference type="InterPro" id="IPR012677">
    <property type="entry name" value="Nucleotide-bd_a/b_plait_sf"/>
</dbReference>
<dbReference type="Gene3D" id="3.30.70.330">
    <property type="match status" value="1"/>
</dbReference>
<dbReference type="InterPro" id="IPR035979">
    <property type="entry name" value="RBD_domain_sf"/>
</dbReference>
<dbReference type="AlphaFoldDB" id="A0A7R8W326"/>
<feature type="compositionally biased region" description="Low complexity" evidence="1">
    <location>
        <begin position="141"/>
        <end position="158"/>
    </location>
</feature>
<organism evidence="2">
    <name type="scientific">Cyprideis torosa</name>
    <dbReference type="NCBI Taxonomy" id="163714"/>
    <lineage>
        <taxon>Eukaryota</taxon>
        <taxon>Metazoa</taxon>
        <taxon>Ecdysozoa</taxon>
        <taxon>Arthropoda</taxon>
        <taxon>Crustacea</taxon>
        <taxon>Oligostraca</taxon>
        <taxon>Ostracoda</taxon>
        <taxon>Podocopa</taxon>
        <taxon>Podocopida</taxon>
        <taxon>Cytherocopina</taxon>
        <taxon>Cytheroidea</taxon>
        <taxon>Cytherideidae</taxon>
        <taxon>Cyprideis</taxon>
    </lineage>
</organism>
<dbReference type="PANTHER" id="PTHR48027">
    <property type="entry name" value="HETEROGENEOUS NUCLEAR RIBONUCLEOPROTEIN 87F-RELATED"/>
    <property type="match status" value="1"/>
</dbReference>
<dbReference type="OrthoDB" id="267048at2759"/>
<accession>A0A7R8W326</accession>
<feature type="region of interest" description="Disordered" evidence="1">
    <location>
        <begin position="81"/>
        <end position="180"/>
    </location>
</feature>
<evidence type="ECO:0000256" key="1">
    <source>
        <dbReference type="SAM" id="MobiDB-lite"/>
    </source>
</evidence>
<dbReference type="InterPro" id="IPR052462">
    <property type="entry name" value="SLIRP/GR-RBP-like"/>
</dbReference>
<dbReference type="SMART" id="SM00360">
    <property type="entry name" value="RRM"/>
    <property type="match status" value="1"/>
</dbReference>
<dbReference type="InterPro" id="IPR000504">
    <property type="entry name" value="RRM_dom"/>
</dbReference>
<sequence length="251" mass="26540">MSEEGVACSDAVNCVREKSVVSAFDMVNGIASSQATTVVSGPPASAAALVTRSAKKRTVSKTNFSQEDVLETMLRIQARRISSGLDDDSPPLAKRMSLPSSSPPGCVSSMKMEVESASSNGGIPVENHTGGNGENDMDEASSTVKSSSSASRMSNSGSECSLPPSGLIQPPPREGPDPDGIKMFVGQVPKSMDEKDLKKMFEEFGEVYQINVLRDKVTKQSKVVPALSRTERKTLGQNGIQLAPCPPPHLL</sequence>
<proteinExistence type="predicted"/>
<dbReference type="GO" id="GO:0003723">
    <property type="term" value="F:RNA binding"/>
    <property type="evidence" value="ECO:0007669"/>
    <property type="project" value="UniProtKB-UniRule"/>
</dbReference>
<evidence type="ECO:0000313" key="2">
    <source>
        <dbReference type="EMBL" id="CAD7223918.1"/>
    </source>
</evidence>
<dbReference type="PROSITE" id="PS50102">
    <property type="entry name" value="RRM"/>
    <property type="match status" value="1"/>
</dbReference>
<reference evidence="2" key="1">
    <citation type="submission" date="2020-11" db="EMBL/GenBank/DDBJ databases">
        <authorList>
            <person name="Tran Van P."/>
        </authorList>
    </citation>
    <scope>NUCLEOTIDE SEQUENCE</scope>
</reference>
<protein>
    <submittedName>
        <fullName evidence="2">Uncharacterized protein</fullName>
    </submittedName>
</protein>
<dbReference type="SUPFAM" id="SSF54928">
    <property type="entry name" value="RNA-binding domain, RBD"/>
    <property type="match status" value="1"/>
</dbReference>
<gene>
    <name evidence="2" type="ORF">CTOB1V02_LOCUS1891</name>
</gene>